<dbReference type="InterPro" id="IPR013785">
    <property type="entry name" value="Aldolase_TIM"/>
</dbReference>
<comment type="caution">
    <text evidence="6">The sequence shown here is derived from an EMBL/GenBank/DDBJ whole genome shotgun (WGS) entry which is preliminary data.</text>
</comment>
<dbReference type="OrthoDB" id="9782387at2"/>
<dbReference type="Proteomes" id="UP000037267">
    <property type="component" value="Unassembled WGS sequence"/>
</dbReference>
<dbReference type="PROSITE" id="PS51918">
    <property type="entry name" value="RADICAL_SAM"/>
    <property type="match status" value="1"/>
</dbReference>
<accession>A0A0L0WA31</accession>
<evidence type="ECO:0000313" key="6">
    <source>
        <dbReference type="EMBL" id="KNF08170.1"/>
    </source>
</evidence>
<feature type="domain" description="Radical SAM core" evidence="5">
    <location>
        <begin position="13"/>
        <end position="220"/>
    </location>
</feature>
<dbReference type="STRING" id="1503.CLPU_9c00660"/>
<dbReference type="SUPFAM" id="SSF102114">
    <property type="entry name" value="Radical SAM enzymes"/>
    <property type="match status" value="1"/>
</dbReference>
<sequence length="228" mass="26755">MKIKGHQKSSFIDYPDKICTVIFTGGCNFRCPYCHNSSLVDNKGEELNHEHIFKFLNKRKNLIDGVCISGGEPTLHKDLYEFIVKIKDMGLLVKLDTNGTNPNMLEKLLENRLVNYIAMDIKAPINKYKDITKSVINIYDILRSIEIIRDSEIKYEFRTTICKELLNIDDIEKIGYLIKDSNKYTIQNFRDGDTILDKKSKYTPFKREELKKLETRIGHLFKEFKIRY</sequence>
<dbReference type="RefSeq" id="WP_050355538.1">
    <property type="nucleotide sequence ID" value="NZ_LGSS01000009.1"/>
</dbReference>
<keyword evidence="3" id="KW-0408">Iron</keyword>
<dbReference type="SFLD" id="SFLDG01067">
    <property type="entry name" value="SPASM/twitch_domain_containing"/>
    <property type="match status" value="1"/>
</dbReference>
<reference evidence="7" key="1">
    <citation type="submission" date="2015-07" db="EMBL/GenBank/DDBJ databases">
        <title>Draft genome sequence of the purine-degrading Gottschalkia purinilyticum DSM 1384 (formerly Clostridium purinilyticum).</title>
        <authorList>
            <person name="Poehlein A."/>
            <person name="Schiel-Bengelsdorf B."/>
            <person name="Bengelsdorf F.R."/>
            <person name="Daniel R."/>
            <person name="Duerre P."/>
        </authorList>
    </citation>
    <scope>NUCLEOTIDE SEQUENCE [LARGE SCALE GENOMIC DNA]</scope>
    <source>
        <strain evidence="7">DSM 1384</strain>
    </source>
</reference>
<dbReference type="PANTHER" id="PTHR11228">
    <property type="entry name" value="RADICAL SAM DOMAIN PROTEIN"/>
    <property type="match status" value="1"/>
</dbReference>
<keyword evidence="7" id="KW-1185">Reference proteome</keyword>
<proteinExistence type="predicted"/>
<dbReference type="AlphaFoldDB" id="A0A0L0WA31"/>
<dbReference type="GO" id="GO:0051536">
    <property type="term" value="F:iron-sulfur cluster binding"/>
    <property type="evidence" value="ECO:0007669"/>
    <property type="project" value="UniProtKB-KW"/>
</dbReference>
<dbReference type="InterPro" id="IPR050377">
    <property type="entry name" value="Radical_SAM_PqqE_MftC-like"/>
</dbReference>
<keyword evidence="4" id="KW-0411">Iron-sulfur</keyword>
<evidence type="ECO:0000256" key="1">
    <source>
        <dbReference type="ARBA" id="ARBA00022691"/>
    </source>
</evidence>
<evidence type="ECO:0000256" key="2">
    <source>
        <dbReference type="ARBA" id="ARBA00022723"/>
    </source>
</evidence>
<dbReference type="InterPro" id="IPR012840">
    <property type="entry name" value="NrdG2"/>
</dbReference>
<keyword evidence="2" id="KW-0479">Metal-binding</keyword>
<dbReference type="CDD" id="cd01335">
    <property type="entry name" value="Radical_SAM"/>
    <property type="match status" value="1"/>
</dbReference>
<dbReference type="PATRIC" id="fig|1503.3.peg.3346"/>
<gene>
    <name evidence="6" type="ORF">CLPU_9c00660</name>
</gene>
<protein>
    <submittedName>
        <fullName evidence="6">Anaerobic ribonucleoside-triphosphate reductase activating protein</fullName>
    </submittedName>
</protein>
<dbReference type="InterPro" id="IPR058240">
    <property type="entry name" value="rSAM_sf"/>
</dbReference>
<dbReference type="PANTHER" id="PTHR11228:SF27">
    <property type="entry name" value="GLYCYL-RADICAL ENZYME ACTIVATING ENZYME MJ1227-RELATED"/>
    <property type="match status" value="1"/>
</dbReference>
<dbReference type="Gene3D" id="3.20.20.70">
    <property type="entry name" value="Aldolase class I"/>
    <property type="match status" value="1"/>
</dbReference>
<dbReference type="Pfam" id="PF04055">
    <property type="entry name" value="Radical_SAM"/>
    <property type="match status" value="1"/>
</dbReference>
<evidence type="ECO:0000259" key="5">
    <source>
        <dbReference type="PROSITE" id="PS51918"/>
    </source>
</evidence>
<evidence type="ECO:0000313" key="7">
    <source>
        <dbReference type="Proteomes" id="UP000037267"/>
    </source>
</evidence>
<dbReference type="GO" id="GO:0003824">
    <property type="term" value="F:catalytic activity"/>
    <property type="evidence" value="ECO:0007669"/>
    <property type="project" value="InterPro"/>
</dbReference>
<dbReference type="NCBIfam" id="TIGR02495">
    <property type="entry name" value="NrdG2"/>
    <property type="match status" value="1"/>
</dbReference>
<dbReference type="GO" id="GO:0046872">
    <property type="term" value="F:metal ion binding"/>
    <property type="evidence" value="ECO:0007669"/>
    <property type="project" value="UniProtKB-KW"/>
</dbReference>
<organism evidence="6 7">
    <name type="scientific">Gottschalkia purinilytica</name>
    <name type="common">Clostridium purinilyticum</name>
    <dbReference type="NCBI Taxonomy" id="1503"/>
    <lineage>
        <taxon>Bacteria</taxon>
        <taxon>Bacillati</taxon>
        <taxon>Bacillota</taxon>
        <taxon>Tissierellia</taxon>
        <taxon>Tissierellales</taxon>
        <taxon>Gottschalkiaceae</taxon>
        <taxon>Gottschalkia</taxon>
    </lineage>
</organism>
<keyword evidence="1" id="KW-0949">S-adenosyl-L-methionine</keyword>
<evidence type="ECO:0000256" key="3">
    <source>
        <dbReference type="ARBA" id="ARBA00023004"/>
    </source>
</evidence>
<dbReference type="SFLD" id="SFLDG01094">
    <property type="entry name" value="Uncharacterised_Radical_SAM_Su"/>
    <property type="match status" value="1"/>
</dbReference>
<evidence type="ECO:0000256" key="4">
    <source>
        <dbReference type="ARBA" id="ARBA00023014"/>
    </source>
</evidence>
<dbReference type="InterPro" id="IPR007197">
    <property type="entry name" value="rSAM"/>
</dbReference>
<dbReference type="SFLD" id="SFLDS00029">
    <property type="entry name" value="Radical_SAM"/>
    <property type="match status" value="1"/>
</dbReference>
<dbReference type="EMBL" id="LGSS01000009">
    <property type="protein sequence ID" value="KNF08170.1"/>
    <property type="molecule type" value="Genomic_DNA"/>
</dbReference>
<name>A0A0L0WA31_GOTPU</name>